<dbReference type="eggNOG" id="COG1366">
    <property type="taxonomic scope" value="Bacteria"/>
</dbReference>
<evidence type="ECO:0000313" key="1">
    <source>
        <dbReference type="EMBL" id="EYF05102.1"/>
    </source>
</evidence>
<sequence length="64" mass="6887">MDVHDSVMGSFFETCPQMLFIAGLEGQLRITRQALRTAFGPGGEGGSTLADLVHPDDRSMFEAA</sequence>
<reference evidence="1 2" key="1">
    <citation type="submission" date="2013-05" db="EMBL/GenBank/DDBJ databases">
        <title>Genome assembly of Chondromyces apiculatus DSM 436.</title>
        <authorList>
            <person name="Sharma G."/>
            <person name="Khatri I."/>
            <person name="Kaur C."/>
            <person name="Mayilraj S."/>
            <person name="Subramanian S."/>
        </authorList>
    </citation>
    <scope>NUCLEOTIDE SEQUENCE [LARGE SCALE GENOMIC DNA]</scope>
    <source>
        <strain evidence="1 2">DSM 436</strain>
    </source>
</reference>
<dbReference type="AlphaFoldDB" id="A0A017T828"/>
<dbReference type="STRING" id="1192034.CAP_3692"/>
<evidence type="ECO:0000313" key="2">
    <source>
        <dbReference type="Proteomes" id="UP000019678"/>
    </source>
</evidence>
<proteinExistence type="predicted"/>
<protein>
    <submittedName>
        <fullName evidence="1">RsbR, positive regulator of sigma-B</fullName>
    </submittedName>
</protein>
<organism evidence="1 2">
    <name type="scientific">Chondromyces apiculatus DSM 436</name>
    <dbReference type="NCBI Taxonomy" id="1192034"/>
    <lineage>
        <taxon>Bacteria</taxon>
        <taxon>Pseudomonadati</taxon>
        <taxon>Myxococcota</taxon>
        <taxon>Polyangia</taxon>
        <taxon>Polyangiales</taxon>
        <taxon>Polyangiaceae</taxon>
        <taxon>Chondromyces</taxon>
    </lineage>
</organism>
<name>A0A017T828_9BACT</name>
<dbReference type="EMBL" id="ASRX01000027">
    <property type="protein sequence ID" value="EYF05102.1"/>
    <property type="molecule type" value="Genomic_DNA"/>
</dbReference>
<accession>A0A017T828</accession>
<keyword evidence="2" id="KW-1185">Reference proteome</keyword>
<dbReference type="Proteomes" id="UP000019678">
    <property type="component" value="Unassembled WGS sequence"/>
</dbReference>
<gene>
    <name evidence="1" type="ORF">CAP_3692</name>
</gene>
<comment type="caution">
    <text evidence="1">The sequence shown here is derived from an EMBL/GenBank/DDBJ whole genome shotgun (WGS) entry which is preliminary data.</text>
</comment>